<protein>
    <submittedName>
        <fullName evidence="1">Uncharacterized protein</fullName>
    </submittedName>
</protein>
<dbReference type="OrthoDB" id="19657at2759"/>
<accession>A0A656KLZ7</accession>
<evidence type="ECO:0000313" key="1">
    <source>
        <dbReference type="EMBL" id="EPQ65905.1"/>
    </source>
</evidence>
<gene>
    <name evidence="1" type="ORF">BGT96224_3143</name>
</gene>
<dbReference type="Proteomes" id="UP000053110">
    <property type="component" value="Unassembled WGS sequence"/>
</dbReference>
<name>A0A656KLZ7_BLUGR</name>
<dbReference type="EMBL" id="KE375015">
    <property type="protein sequence ID" value="EPQ65905.1"/>
    <property type="molecule type" value="Genomic_DNA"/>
</dbReference>
<organism evidence="1 2">
    <name type="scientific">Blumeria graminis f. sp. tritici 96224</name>
    <dbReference type="NCBI Taxonomy" id="1268274"/>
    <lineage>
        <taxon>Eukaryota</taxon>
        <taxon>Fungi</taxon>
        <taxon>Dikarya</taxon>
        <taxon>Ascomycota</taxon>
        <taxon>Pezizomycotina</taxon>
        <taxon>Leotiomycetes</taxon>
        <taxon>Erysiphales</taxon>
        <taxon>Erysiphaceae</taxon>
        <taxon>Blumeria</taxon>
    </lineage>
</organism>
<evidence type="ECO:0000313" key="2">
    <source>
        <dbReference type="Proteomes" id="UP000053110"/>
    </source>
</evidence>
<feature type="non-terminal residue" evidence="1">
    <location>
        <position position="1"/>
    </location>
</feature>
<dbReference type="AlphaFoldDB" id="A0A656KLZ7"/>
<sequence length="81" mass="8984">EKNQQWPSVEEIIAHPSFPDAIWKLTPSQKGNHAVAAGRGGPFNIDWEVHGSGDIKLVVCKTFLLRLKRHVDLIIGSGSWV</sequence>
<reference evidence="2" key="1">
    <citation type="journal article" date="2013" name="Nat. Genet.">
        <title>The wheat powdery mildew genome shows the unique evolution of an obligate biotroph.</title>
        <authorList>
            <person name="Wicker T."/>
            <person name="Oberhaensli S."/>
            <person name="Parlange F."/>
            <person name="Buchmann J.P."/>
            <person name="Shatalina M."/>
            <person name="Roffler S."/>
            <person name="Ben-David R."/>
            <person name="Dolezel J."/>
            <person name="Simkova H."/>
            <person name="Schulze-Lefert P."/>
            <person name="Spanu P.D."/>
            <person name="Bruggmann R."/>
            <person name="Amselem J."/>
            <person name="Quesneville H."/>
            <person name="Ver Loren van Themaat E."/>
            <person name="Paape T."/>
            <person name="Shimizu K.K."/>
            <person name="Keller B."/>
        </authorList>
    </citation>
    <scope>NUCLEOTIDE SEQUENCE [LARGE SCALE GENOMIC DNA]</scope>
    <source>
        <strain evidence="2">96224</strain>
    </source>
</reference>
<proteinExistence type="predicted"/>